<evidence type="ECO:0000256" key="3">
    <source>
        <dbReference type="ARBA" id="ARBA00022801"/>
    </source>
</evidence>
<comment type="similarity">
    <text evidence="5">Belongs to the XseA family.</text>
</comment>
<dbReference type="Proteomes" id="UP000808337">
    <property type="component" value="Unassembled WGS sequence"/>
</dbReference>
<comment type="catalytic activity">
    <reaction evidence="5">
        <text>Exonucleolytic cleavage in either 5'- to 3'- or 3'- to 5'-direction to yield nucleoside 5'-phosphates.</text>
        <dbReference type="EC" id="3.1.11.6"/>
    </reaction>
</comment>
<dbReference type="EC" id="3.1.11.6" evidence="5"/>
<evidence type="ECO:0000256" key="2">
    <source>
        <dbReference type="ARBA" id="ARBA00022722"/>
    </source>
</evidence>
<feature type="domain" description="Exonuclease VII large subunit C-terminal" evidence="6">
    <location>
        <begin position="138"/>
        <end position="358"/>
    </location>
</feature>
<keyword evidence="4 5" id="KW-0269">Exonuclease</keyword>
<evidence type="ECO:0000313" key="8">
    <source>
        <dbReference type="EMBL" id="MBK9981303.1"/>
    </source>
</evidence>
<dbReference type="GO" id="GO:0009318">
    <property type="term" value="C:exodeoxyribonuclease VII complex"/>
    <property type="evidence" value="ECO:0007669"/>
    <property type="project" value="UniProtKB-UniRule"/>
</dbReference>
<dbReference type="NCBIfam" id="TIGR00237">
    <property type="entry name" value="xseA"/>
    <property type="match status" value="1"/>
</dbReference>
<evidence type="ECO:0000256" key="1">
    <source>
        <dbReference type="ARBA" id="ARBA00022490"/>
    </source>
</evidence>
<comment type="subcellular location">
    <subcellularLocation>
        <location evidence="5">Cytoplasm</location>
    </subcellularLocation>
</comment>
<evidence type="ECO:0000256" key="4">
    <source>
        <dbReference type="ARBA" id="ARBA00022839"/>
    </source>
</evidence>
<dbReference type="CDD" id="cd04489">
    <property type="entry name" value="ExoVII_LU_OBF"/>
    <property type="match status" value="1"/>
</dbReference>
<evidence type="ECO:0000256" key="5">
    <source>
        <dbReference type="RuleBase" id="RU004355"/>
    </source>
</evidence>
<evidence type="ECO:0000259" key="6">
    <source>
        <dbReference type="Pfam" id="PF02601"/>
    </source>
</evidence>
<dbReference type="InterPro" id="IPR003753">
    <property type="entry name" value="Exonuc_VII_L"/>
</dbReference>
<gene>
    <name evidence="8" type="primary">xseA</name>
    <name evidence="8" type="ORF">IPP15_02570</name>
</gene>
<dbReference type="AlphaFoldDB" id="A0A9D7SQM2"/>
<dbReference type="EMBL" id="JADKGY010000001">
    <property type="protein sequence ID" value="MBK9981303.1"/>
    <property type="molecule type" value="Genomic_DNA"/>
</dbReference>
<reference evidence="8 9" key="1">
    <citation type="submission" date="2020-10" db="EMBL/GenBank/DDBJ databases">
        <title>Connecting structure to function with the recovery of over 1000 high-quality activated sludge metagenome-assembled genomes encoding full-length rRNA genes using long-read sequencing.</title>
        <authorList>
            <person name="Singleton C.M."/>
            <person name="Petriglieri F."/>
            <person name="Kristensen J.M."/>
            <person name="Kirkegaard R.H."/>
            <person name="Michaelsen T.Y."/>
            <person name="Andersen M.H."/>
            <person name="Karst S.M."/>
            <person name="Dueholm M.S."/>
            <person name="Nielsen P.H."/>
            <person name="Albertsen M."/>
        </authorList>
    </citation>
    <scope>NUCLEOTIDE SEQUENCE [LARGE SCALE GENOMIC DNA]</scope>
    <source>
        <strain evidence="8">Ribe_18-Q3-R11-54_MAXAC.273</strain>
    </source>
</reference>
<proteinExistence type="inferred from homology"/>
<protein>
    <recommendedName>
        <fullName evidence="5">Exodeoxyribonuclease 7 large subunit</fullName>
        <ecNumber evidence="5">3.1.11.6</ecNumber>
    </recommendedName>
</protein>
<dbReference type="GO" id="GO:0008855">
    <property type="term" value="F:exodeoxyribonuclease VII activity"/>
    <property type="evidence" value="ECO:0007669"/>
    <property type="project" value="UniProtKB-UniRule"/>
</dbReference>
<name>A0A9D7SQM2_9BACT</name>
<dbReference type="GO" id="GO:0006308">
    <property type="term" value="P:DNA catabolic process"/>
    <property type="evidence" value="ECO:0007669"/>
    <property type="project" value="UniProtKB-UniRule"/>
</dbReference>
<organism evidence="8 9">
    <name type="scientific">Candidatus Opimibacter skivensis</name>
    <dbReference type="NCBI Taxonomy" id="2982028"/>
    <lineage>
        <taxon>Bacteria</taxon>
        <taxon>Pseudomonadati</taxon>
        <taxon>Bacteroidota</taxon>
        <taxon>Saprospiria</taxon>
        <taxon>Saprospirales</taxon>
        <taxon>Saprospiraceae</taxon>
        <taxon>Candidatus Opimibacter</taxon>
    </lineage>
</organism>
<dbReference type="PANTHER" id="PTHR30008">
    <property type="entry name" value="EXODEOXYRIBONUCLEASE 7 LARGE SUBUNIT"/>
    <property type="match status" value="1"/>
</dbReference>
<evidence type="ECO:0000313" key="9">
    <source>
        <dbReference type="Proteomes" id="UP000808337"/>
    </source>
</evidence>
<dbReference type="Pfam" id="PF13742">
    <property type="entry name" value="tRNA_anti_2"/>
    <property type="match status" value="1"/>
</dbReference>
<dbReference type="GO" id="GO:0003676">
    <property type="term" value="F:nucleic acid binding"/>
    <property type="evidence" value="ECO:0007669"/>
    <property type="project" value="InterPro"/>
</dbReference>
<accession>A0A9D7SQM2</accession>
<feature type="domain" description="OB-fold nucleic acid binding" evidence="7">
    <location>
        <begin position="7"/>
        <end position="112"/>
    </location>
</feature>
<keyword evidence="2 5" id="KW-0540">Nuclease</keyword>
<sequence>MANPSSYSLLELNQYIRRVISLNFDEPIWIECEIGQASLSRGHWYLDLIQKEGETIAAQCQAAMWANVYAYLKRKSPIPPEEILKQGMSVKLKVNVDYHERYGLKLIIEDIDSSFTIGVLEMQRQAILRAIKERNLVRKNAETHLPSVVQRLAVISSDRAAGWKDFVKHVEDNPYGYDVSIDLFEAAMQGQQVESEILDCLGKIAKNKDHFDAVAIIRGGGGRTDLAAFDNLPLAIRIAEFPIPVLIGIGHEIDQSVLDLVAYKSLKTPTAVADFVIEHNASFESHLDEVWQWIQDEAMDRLRSENQKLTDLAGNLHHAAKSRILLENNKLDHILLMLRQGGKNMISSHSKRIEFIHSLLTAIDPDRVLARGYTITTHDGKSVNHSSQLNRGMTIQTTFQDGTVKSIVE</sequence>
<evidence type="ECO:0000259" key="7">
    <source>
        <dbReference type="Pfam" id="PF13742"/>
    </source>
</evidence>
<keyword evidence="1" id="KW-0963">Cytoplasm</keyword>
<comment type="caution">
    <text evidence="8">The sequence shown here is derived from an EMBL/GenBank/DDBJ whole genome shotgun (WGS) entry which is preliminary data.</text>
</comment>
<dbReference type="InterPro" id="IPR025824">
    <property type="entry name" value="OB-fold_nuc-bd_dom"/>
</dbReference>
<dbReference type="GO" id="GO:0005737">
    <property type="term" value="C:cytoplasm"/>
    <property type="evidence" value="ECO:0007669"/>
    <property type="project" value="UniProtKB-SubCell"/>
</dbReference>
<dbReference type="PANTHER" id="PTHR30008:SF0">
    <property type="entry name" value="EXODEOXYRIBONUCLEASE 7 LARGE SUBUNIT"/>
    <property type="match status" value="1"/>
</dbReference>
<keyword evidence="3 5" id="KW-0378">Hydrolase</keyword>
<dbReference type="Pfam" id="PF02601">
    <property type="entry name" value="Exonuc_VII_L"/>
    <property type="match status" value="1"/>
</dbReference>
<dbReference type="InterPro" id="IPR020579">
    <property type="entry name" value="Exonuc_VII_lsu_C"/>
</dbReference>